<evidence type="ECO:0000256" key="7">
    <source>
        <dbReference type="ARBA" id="ARBA00022857"/>
    </source>
</evidence>
<dbReference type="PANTHER" id="PTHR45846">
    <property type="entry name" value="TRNA-DIHYDROURIDINE(47) SYNTHASE [NAD(P)(+)]-LIKE"/>
    <property type="match status" value="1"/>
</dbReference>
<dbReference type="PROSITE" id="PS01136">
    <property type="entry name" value="UPF0034"/>
    <property type="match status" value="1"/>
</dbReference>
<comment type="catalytic activity">
    <reaction evidence="10">
        <text>a 5,6-dihydrouridine in tRNA + NADP(+) = a uridine in tRNA + NADPH + H(+)</text>
        <dbReference type="Rhea" id="RHEA:23624"/>
        <dbReference type="Rhea" id="RHEA-COMP:13339"/>
        <dbReference type="Rhea" id="RHEA-COMP:13887"/>
        <dbReference type="ChEBI" id="CHEBI:15378"/>
        <dbReference type="ChEBI" id="CHEBI:57783"/>
        <dbReference type="ChEBI" id="CHEBI:58349"/>
        <dbReference type="ChEBI" id="CHEBI:65315"/>
        <dbReference type="ChEBI" id="CHEBI:74443"/>
    </reaction>
</comment>
<dbReference type="InterPro" id="IPR001269">
    <property type="entry name" value="DUS_fam"/>
</dbReference>
<name>A0A2W5AUS4_9SPHN</name>
<comment type="function">
    <text evidence="2 12">Catalyzes the synthesis of 5,6-dihydrouridine (D), a modified base found in the D-loop of most tRNAs, via the reduction of the C5-C6 double bond in target uridines.</text>
</comment>
<dbReference type="CDD" id="cd02801">
    <property type="entry name" value="DUS_like_FMN"/>
    <property type="match status" value="1"/>
</dbReference>
<evidence type="ECO:0000313" key="16">
    <source>
        <dbReference type="EMBL" id="PZO71778.1"/>
    </source>
</evidence>
<proteinExistence type="inferred from homology"/>
<feature type="binding site" evidence="14">
    <location>
        <begin position="250"/>
        <end position="251"/>
    </location>
    <ligand>
        <name>FMN</name>
        <dbReference type="ChEBI" id="CHEBI:58210"/>
    </ligand>
</feature>
<dbReference type="NCBIfam" id="TIGR00737">
    <property type="entry name" value="nifR3_yhdG"/>
    <property type="match status" value="1"/>
</dbReference>
<dbReference type="InterPro" id="IPR024036">
    <property type="entry name" value="tRNA-dHydroUridine_Synthase_C"/>
</dbReference>
<sequence length="364" mass="38765">MLKKHAPHGIAAATATYTPDQLRIGPLCVGGHRFAHGVALAPLSGISDVPFRRLVRSFGIELVYSEMVASGEYVKGDDESLTRAGRAGSGFHAVQLAGREPAAMREAAHRLADAGADLIDINMGCPAKKVVGGQSGSALMRDLDLASRLVAATVEGARDVPVTVKMRLGWDRQSLNAADLAVRAQDLGARLVTVHGRTRDQFYEGSADWKAIAEVKRAVGIPVLANGDLVAAGDDERMLAASGADGVMIGRGSCGRPWFPALVAGVASRDELARIMLADLVVRHYDEMLSHYGQHIGVRHARKHLGWYCDRVEQASGACLSLDRAALMASADPGQVRERLRALFGSTRVADLEPPRDTAERVAA</sequence>
<dbReference type="InterPro" id="IPR013785">
    <property type="entry name" value="Aldolase_TIM"/>
</dbReference>
<keyword evidence="4 12" id="KW-0285">Flavoprotein</keyword>
<evidence type="ECO:0000256" key="4">
    <source>
        <dbReference type="ARBA" id="ARBA00022630"/>
    </source>
</evidence>
<evidence type="ECO:0000259" key="15">
    <source>
        <dbReference type="Pfam" id="PF01207"/>
    </source>
</evidence>
<organism evidence="16 17">
    <name type="scientific">Sphingomonas taxi</name>
    <dbReference type="NCBI Taxonomy" id="1549858"/>
    <lineage>
        <taxon>Bacteria</taxon>
        <taxon>Pseudomonadati</taxon>
        <taxon>Pseudomonadota</taxon>
        <taxon>Alphaproteobacteria</taxon>
        <taxon>Sphingomonadales</taxon>
        <taxon>Sphingomonadaceae</taxon>
        <taxon>Sphingomonas</taxon>
    </lineage>
</organism>
<evidence type="ECO:0000256" key="2">
    <source>
        <dbReference type="ARBA" id="ARBA00002790"/>
    </source>
</evidence>
<keyword evidence="3" id="KW-0820">tRNA-binding</keyword>
<dbReference type="InterPro" id="IPR035587">
    <property type="entry name" value="DUS-like_FMN-bd"/>
</dbReference>
<evidence type="ECO:0000256" key="14">
    <source>
        <dbReference type="PIRSR" id="PIRSR006621-2"/>
    </source>
</evidence>
<dbReference type="PANTHER" id="PTHR45846:SF1">
    <property type="entry name" value="TRNA-DIHYDROURIDINE(47) SYNTHASE [NAD(P)(+)]-LIKE"/>
    <property type="match status" value="1"/>
</dbReference>
<keyword evidence="14" id="KW-0547">Nucleotide-binding</keyword>
<feature type="binding site" evidence="14">
    <location>
        <position position="95"/>
    </location>
    <ligand>
        <name>FMN</name>
        <dbReference type="ChEBI" id="CHEBI:58210"/>
    </ligand>
</feature>
<keyword evidence="5 12" id="KW-0288">FMN</keyword>
<dbReference type="Gene3D" id="3.20.20.70">
    <property type="entry name" value="Aldolase class I"/>
    <property type="match status" value="1"/>
</dbReference>
<evidence type="ECO:0000256" key="5">
    <source>
        <dbReference type="ARBA" id="ARBA00022643"/>
    </source>
</evidence>
<evidence type="ECO:0000256" key="12">
    <source>
        <dbReference type="PIRNR" id="PIRNR006621"/>
    </source>
</evidence>
<evidence type="ECO:0000256" key="8">
    <source>
        <dbReference type="ARBA" id="ARBA00022884"/>
    </source>
</evidence>
<dbReference type="GO" id="GO:0000049">
    <property type="term" value="F:tRNA binding"/>
    <property type="evidence" value="ECO:0007669"/>
    <property type="project" value="UniProtKB-KW"/>
</dbReference>
<comment type="caution">
    <text evidence="16">The sequence shown here is derived from an EMBL/GenBank/DDBJ whole genome shotgun (WGS) entry which is preliminary data.</text>
</comment>
<evidence type="ECO:0000256" key="13">
    <source>
        <dbReference type="PIRSR" id="PIRSR006621-1"/>
    </source>
</evidence>
<keyword evidence="6 12" id="KW-0819">tRNA processing</keyword>
<accession>A0A2W5AUS4</accession>
<evidence type="ECO:0000256" key="11">
    <source>
        <dbReference type="ARBA" id="ARBA00048802"/>
    </source>
</evidence>
<evidence type="ECO:0000256" key="10">
    <source>
        <dbReference type="ARBA" id="ARBA00048205"/>
    </source>
</evidence>
<evidence type="ECO:0000313" key="17">
    <source>
        <dbReference type="Proteomes" id="UP000249555"/>
    </source>
</evidence>
<evidence type="ECO:0000256" key="3">
    <source>
        <dbReference type="ARBA" id="ARBA00022555"/>
    </source>
</evidence>
<dbReference type="PIRSF" id="PIRSF006621">
    <property type="entry name" value="Dus"/>
    <property type="match status" value="1"/>
</dbReference>
<dbReference type="GO" id="GO:0017150">
    <property type="term" value="F:tRNA dihydrouridine synthase activity"/>
    <property type="evidence" value="ECO:0007669"/>
    <property type="project" value="InterPro"/>
</dbReference>
<feature type="binding site" evidence="14">
    <location>
        <position position="165"/>
    </location>
    <ligand>
        <name>FMN</name>
        <dbReference type="ChEBI" id="CHEBI:58210"/>
    </ligand>
</feature>
<comment type="similarity">
    <text evidence="12">Belongs to the dus family.</text>
</comment>
<feature type="active site" description="Proton donor" evidence="13">
    <location>
        <position position="125"/>
    </location>
</feature>
<dbReference type="AlphaFoldDB" id="A0A2W5AUS4"/>
<dbReference type="InterPro" id="IPR018517">
    <property type="entry name" value="tRNA_hU_synthase_CS"/>
</dbReference>
<keyword evidence="9 12" id="KW-0560">Oxidoreductase</keyword>
<reference evidence="16 17" key="1">
    <citation type="submission" date="2017-08" db="EMBL/GenBank/DDBJ databases">
        <title>Infants hospitalized years apart are colonized by the same room-sourced microbial strains.</title>
        <authorList>
            <person name="Brooks B."/>
            <person name="Olm M.R."/>
            <person name="Firek B.A."/>
            <person name="Baker R."/>
            <person name="Thomas B.C."/>
            <person name="Morowitz M.J."/>
            <person name="Banfield J.F."/>
        </authorList>
    </citation>
    <scope>NUCLEOTIDE SEQUENCE [LARGE SCALE GENOMIC DNA]</scope>
    <source>
        <strain evidence="16">S2_018_000_R3_119</strain>
    </source>
</reference>
<evidence type="ECO:0000256" key="9">
    <source>
        <dbReference type="ARBA" id="ARBA00023002"/>
    </source>
</evidence>
<dbReference type="EMBL" id="QFMX01000029">
    <property type="protein sequence ID" value="PZO71778.1"/>
    <property type="molecule type" value="Genomic_DNA"/>
</dbReference>
<dbReference type="Pfam" id="PF01207">
    <property type="entry name" value="Dus"/>
    <property type="match status" value="1"/>
</dbReference>
<evidence type="ECO:0000256" key="6">
    <source>
        <dbReference type="ARBA" id="ARBA00022694"/>
    </source>
</evidence>
<dbReference type="Proteomes" id="UP000249555">
    <property type="component" value="Unassembled WGS sequence"/>
</dbReference>
<feature type="binding site" evidence="14">
    <location>
        <position position="195"/>
    </location>
    <ligand>
        <name>FMN</name>
        <dbReference type="ChEBI" id="CHEBI:58210"/>
    </ligand>
</feature>
<dbReference type="GO" id="GO:0050660">
    <property type="term" value="F:flavin adenine dinucleotide binding"/>
    <property type="evidence" value="ECO:0007669"/>
    <property type="project" value="InterPro"/>
</dbReference>
<evidence type="ECO:0000256" key="1">
    <source>
        <dbReference type="ARBA" id="ARBA00001917"/>
    </source>
</evidence>
<comment type="cofactor">
    <cofactor evidence="1 12 14">
        <name>FMN</name>
        <dbReference type="ChEBI" id="CHEBI:58210"/>
    </cofactor>
</comment>
<dbReference type="Gene3D" id="1.10.1200.80">
    <property type="entry name" value="Putative flavin oxidoreducatase, domain 2"/>
    <property type="match status" value="1"/>
</dbReference>
<dbReference type="EC" id="1.3.1.-" evidence="12"/>
<keyword evidence="7" id="KW-0521">NADP</keyword>
<comment type="catalytic activity">
    <reaction evidence="11">
        <text>a 5,6-dihydrouridine in tRNA + NAD(+) = a uridine in tRNA + NADH + H(+)</text>
        <dbReference type="Rhea" id="RHEA:54452"/>
        <dbReference type="Rhea" id="RHEA-COMP:13339"/>
        <dbReference type="Rhea" id="RHEA-COMP:13887"/>
        <dbReference type="ChEBI" id="CHEBI:15378"/>
        <dbReference type="ChEBI" id="CHEBI:57540"/>
        <dbReference type="ChEBI" id="CHEBI:57945"/>
        <dbReference type="ChEBI" id="CHEBI:65315"/>
        <dbReference type="ChEBI" id="CHEBI:74443"/>
    </reaction>
</comment>
<gene>
    <name evidence="16" type="ORF">DI640_14035</name>
</gene>
<protein>
    <recommendedName>
        <fullName evidence="12">tRNA-dihydrouridine synthase</fullName>
        <ecNumber evidence="12">1.3.1.-</ecNumber>
    </recommendedName>
</protein>
<keyword evidence="8" id="KW-0694">RNA-binding</keyword>
<feature type="domain" description="DUS-like FMN-binding" evidence="15">
    <location>
        <begin position="40"/>
        <end position="315"/>
    </location>
</feature>
<dbReference type="InterPro" id="IPR004652">
    <property type="entry name" value="DusB-like"/>
</dbReference>
<dbReference type="SUPFAM" id="SSF51395">
    <property type="entry name" value="FMN-linked oxidoreductases"/>
    <property type="match status" value="1"/>
</dbReference>